<dbReference type="PROSITE" id="PS00194">
    <property type="entry name" value="THIOREDOXIN_1"/>
    <property type="match status" value="1"/>
</dbReference>
<name>A0AAW0VS12_CHEQU</name>
<evidence type="ECO:0000313" key="6">
    <source>
        <dbReference type="EMBL" id="KAK8719099.1"/>
    </source>
</evidence>
<dbReference type="EMBL" id="JARKIK010003060">
    <property type="protein sequence ID" value="KAK8719099.1"/>
    <property type="molecule type" value="Genomic_DNA"/>
</dbReference>
<dbReference type="PANTHER" id="PTHR15337:SF11">
    <property type="entry name" value="THIOREDOXIN DOMAIN-CONTAINING PROTEIN"/>
    <property type="match status" value="1"/>
</dbReference>
<dbReference type="GO" id="GO:0019153">
    <property type="term" value="F:protein-disulfide reductase (glutathione) activity"/>
    <property type="evidence" value="ECO:0007669"/>
    <property type="project" value="UniProtKB-EC"/>
</dbReference>
<dbReference type="AlphaFoldDB" id="A0AAW0VS12"/>
<dbReference type="InterPro" id="IPR013766">
    <property type="entry name" value="Thioredoxin_domain"/>
</dbReference>
<organism evidence="6 7">
    <name type="scientific">Cherax quadricarinatus</name>
    <name type="common">Australian red claw crayfish</name>
    <dbReference type="NCBI Taxonomy" id="27406"/>
    <lineage>
        <taxon>Eukaryota</taxon>
        <taxon>Metazoa</taxon>
        <taxon>Ecdysozoa</taxon>
        <taxon>Arthropoda</taxon>
        <taxon>Crustacea</taxon>
        <taxon>Multicrustacea</taxon>
        <taxon>Malacostraca</taxon>
        <taxon>Eumalacostraca</taxon>
        <taxon>Eucarida</taxon>
        <taxon>Decapoda</taxon>
        <taxon>Pleocyemata</taxon>
        <taxon>Astacidea</taxon>
        <taxon>Parastacoidea</taxon>
        <taxon>Parastacidae</taxon>
        <taxon>Cherax</taxon>
    </lineage>
</organism>
<evidence type="ECO:0000256" key="4">
    <source>
        <dbReference type="ARBA" id="ARBA00033687"/>
    </source>
</evidence>
<gene>
    <name evidence="6" type="ORF">OTU49_014238</name>
</gene>
<dbReference type="InterPro" id="IPR017937">
    <property type="entry name" value="Thioredoxin_CS"/>
</dbReference>
<sequence>GENYEWYTLEDGLKISKDTGKPLMLIIHKSWCGACKAFKPKFAESSEALQLSKNFVMVNTIDDEEPKEDKYAPDGGYIPRILFLDSQEEVQQSIYNKKGNPTYKFYYYDDKTVVDSMKEALEELGSQTVKPFETLESQTVQPVEVLEMQTVKPVEVLETQTVKADEL</sequence>
<keyword evidence="7" id="KW-1185">Reference proteome</keyword>
<comment type="catalytic activity">
    <reaction evidence="4">
        <text>[protein]-disulfide + 2 glutathione = [protein]-dithiol + glutathione disulfide</text>
        <dbReference type="Rhea" id="RHEA:21064"/>
        <dbReference type="Rhea" id="RHEA-COMP:10593"/>
        <dbReference type="Rhea" id="RHEA-COMP:10594"/>
        <dbReference type="ChEBI" id="CHEBI:29950"/>
        <dbReference type="ChEBI" id="CHEBI:50058"/>
        <dbReference type="ChEBI" id="CHEBI:57925"/>
        <dbReference type="ChEBI" id="CHEBI:58297"/>
        <dbReference type="EC" id="1.8.4.2"/>
    </reaction>
    <physiologicalReaction direction="right-to-left" evidence="4">
        <dbReference type="Rhea" id="RHEA:21066"/>
    </physiologicalReaction>
</comment>
<comment type="caution">
    <text evidence="6">The sequence shown here is derived from an EMBL/GenBank/DDBJ whole genome shotgun (WGS) entry which is preliminary data.</text>
</comment>
<evidence type="ECO:0000313" key="7">
    <source>
        <dbReference type="Proteomes" id="UP001445076"/>
    </source>
</evidence>
<evidence type="ECO:0000256" key="3">
    <source>
        <dbReference type="ARBA" id="ARBA00022729"/>
    </source>
</evidence>
<evidence type="ECO:0000259" key="5">
    <source>
        <dbReference type="PROSITE" id="PS51352"/>
    </source>
</evidence>
<feature type="domain" description="Thioredoxin" evidence="5">
    <location>
        <begin position="1"/>
        <end position="126"/>
    </location>
</feature>
<dbReference type="Gene3D" id="3.40.30.10">
    <property type="entry name" value="Glutaredoxin"/>
    <property type="match status" value="1"/>
</dbReference>
<dbReference type="GO" id="GO:0005783">
    <property type="term" value="C:endoplasmic reticulum"/>
    <property type="evidence" value="ECO:0007669"/>
    <property type="project" value="TreeGrafter"/>
</dbReference>
<reference evidence="6 7" key="1">
    <citation type="journal article" date="2024" name="BMC Genomics">
        <title>Genome assembly of redclaw crayfish (Cherax quadricarinatus) provides insights into its immune adaptation and hypoxia tolerance.</title>
        <authorList>
            <person name="Liu Z."/>
            <person name="Zheng J."/>
            <person name="Li H."/>
            <person name="Fang K."/>
            <person name="Wang S."/>
            <person name="He J."/>
            <person name="Zhou D."/>
            <person name="Weng S."/>
            <person name="Chi M."/>
            <person name="Gu Z."/>
            <person name="He J."/>
            <person name="Li F."/>
            <person name="Wang M."/>
        </authorList>
    </citation>
    <scope>NUCLEOTIDE SEQUENCE [LARGE SCALE GENOMIC DNA]</scope>
    <source>
        <strain evidence="6">ZL_2023a</strain>
    </source>
</reference>
<dbReference type="EC" id="1.8.4.2" evidence="1"/>
<dbReference type="CDD" id="cd02959">
    <property type="entry name" value="ERp19"/>
    <property type="match status" value="1"/>
</dbReference>
<dbReference type="InterPro" id="IPR051099">
    <property type="entry name" value="AGR/TXD"/>
</dbReference>
<evidence type="ECO:0000256" key="2">
    <source>
        <dbReference type="ARBA" id="ARBA00016955"/>
    </source>
</evidence>
<dbReference type="InterPro" id="IPR036249">
    <property type="entry name" value="Thioredoxin-like_sf"/>
</dbReference>
<feature type="non-terminal residue" evidence="6">
    <location>
        <position position="1"/>
    </location>
</feature>
<dbReference type="Proteomes" id="UP001445076">
    <property type="component" value="Unassembled WGS sequence"/>
</dbReference>
<proteinExistence type="predicted"/>
<keyword evidence="3" id="KW-0732">Signal</keyword>
<dbReference type="Pfam" id="PF13899">
    <property type="entry name" value="Thioredoxin_7"/>
    <property type="match status" value="1"/>
</dbReference>
<dbReference type="PANTHER" id="PTHR15337">
    <property type="entry name" value="ANTERIOR GRADIENT PROTEIN-RELATED"/>
    <property type="match status" value="1"/>
</dbReference>
<accession>A0AAW0VS12</accession>
<dbReference type="SUPFAM" id="SSF52833">
    <property type="entry name" value="Thioredoxin-like"/>
    <property type="match status" value="1"/>
</dbReference>
<dbReference type="PROSITE" id="PS51352">
    <property type="entry name" value="THIOREDOXIN_2"/>
    <property type="match status" value="1"/>
</dbReference>
<evidence type="ECO:0000256" key="1">
    <source>
        <dbReference type="ARBA" id="ARBA00013094"/>
    </source>
</evidence>
<dbReference type="InterPro" id="IPR037462">
    <property type="entry name" value="ERp19"/>
</dbReference>
<protein>
    <recommendedName>
        <fullName evidence="2">Thioredoxin domain-containing protein 12</fullName>
        <ecNumber evidence="1">1.8.4.2</ecNumber>
    </recommendedName>
</protein>